<keyword evidence="11 15" id="KW-0547">Nucleotide-binding</keyword>
<keyword evidence="6 15" id="KW-0963">Cytoplasm</keyword>
<dbReference type="GO" id="GO:0000287">
    <property type="term" value="F:magnesium ion binding"/>
    <property type="evidence" value="ECO:0007669"/>
    <property type="project" value="TreeGrafter"/>
</dbReference>
<keyword evidence="9 15" id="KW-0479">Metal-binding</keyword>
<accession>G7V9X4</accession>
<keyword evidence="8 15" id="KW-0808">Transferase</keyword>
<keyword evidence="18" id="KW-1185">Reference proteome</keyword>
<dbReference type="Gene3D" id="3.40.50.2020">
    <property type="match status" value="1"/>
</dbReference>
<evidence type="ECO:0000256" key="9">
    <source>
        <dbReference type="ARBA" id="ARBA00022723"/>
    </source>
</evidence>
<dbReference type="Pfam" id="PF00156">
    <property type="entry name" value="Pribosyltran"/>
    <property type="match status" value="1"/>
</dbReference>
<evidence type="ECO:0000313" key="17">
    <source>
        <dbReference type="EMBL" id="AER66674.1"/>
    </source>
</evidence>
<keyword evidence="12 15" id="KW-0460">Magnesium</keyword>
<dbReference type="AlphaFoldDB" id="G7V9X4"/>
<comment type="catalytic activity">
    <reaction evidence="14">
        <text>IMP + diphosphate = hypoxanthine + 5-phospho-alpha-D-ribose 1-diphosphate</text>
        <dbReference type="Rhea" id="RHEA:17973"/>
        <dbReference type="ChEBI" id="CHEBI:17368"/>
        <dbReference type="ChEBI" id="CHEBI:33019"/>
        <dbReference type="ChEBI" id="CHEBI:58017"/>
        <dbReference type="ChEBI" id="CHEBI:58053"/>
        <dbReference type="EC" id="2.4.2.8"/>
    </reaction>
    <physiologicalReaction direction="right-to-left" evidence="14">
        <dbReference type="Rhea" id="RHEA:17975"/>
    </physiologicalReaction>
</comment>
<dbReference type="PANTHER" id="PTHR43340:SF1">
    <property type="entry name" value="HYPOXANTHINE PHOSPHORIBOSYLTRANSFERASE"/>
    <property type="match status" value="1"/>
</dbReference>
<dbReference type="InterPro" id="IPR029057">
    <property type="entry name" value="PRTase-like"/>
</dbReference>
<dbReference type="eggNOG" id="COG0634">
    <property type="taxonomic scope" value="Bacteria"/>
</dbReference>
<evidence type="ECO:0000256" key="5">
    <source>
        <dbReference type="ARBA" id="ARBA00011895"/>
    </source>
</evidence>
<dbReference type="EMBL" id="CP003096">
    <property type="protein sequence ID" value="AER66674.1"/>
    <property type="molecule type" value="Genomic_DNA"/>
</dbReference>
<evidence type="ECO:0000259" key="16">
    <source>
        <dbReference type="Pfam" id="PF00156"/>
    </source>
</evidence>
<evidence type="ECO:0000256" key="11">
    <source>
        <dbReference type="ARBA" id="ARBA00022741"/>
    </source>
</evidence>
<evidence type="ECO:0000256" key="10">
    <source>
        <dbReference type="ARBA" id="ARBA00022726"/>
    </source>
</evidence>
<dbReference type="GO" id="GO:0000166">
    <property type="term" value="F:nucleotide binding"/>
    <property type="evidence" value="ECO:0007669"/>
    <property type="project" value="UniProtKB-KW"/>
</dbReference>
<evidence type="ECO:0000256" key="15">
    <source>
        <dbReference type="RuleBase" id="RU364099"/>
    </source>
</evidence>
<keyword evidence="7 15" id="KW-0328">Glycosyltransferase</keyword>
<keyword evidence="10 15" id="KW-0660">Purine salvage</keyword>
<dbReference type="GO" id="GO:0032264">
    <property type="term" value="P:IMP salvage"/>
    <property type="evidence" value="ECO:0007669"/>
    <property type="project" value="UniProtKB-UniPathway"/>
</dbReference>
<protein>
    <recommendedName>
        <fullName evidence="5 15">Hypoxanthine phosphoribosyltransferase</fullName>
        <ecNumber evidence="5 15">2.4.2.8</ecNumber>
    </recommendedName>
</protein>
<dbReference type="KEGG" id="tli:Tlie_0941"/>
<evidence type="ECO:0000256" key="8">
    <source>
        <dbReference type="ARBA" id="ARBA00022679"/>
    </source>
</evidence>
<evidence type="ECO:0000256" key="13">
    <source>
        <dbReference type="ARBA" id="ARBA00048811"/>
    </source>
</evidence>
<dbReference type="GO" id="GO:0004422">
    <property type="term" value="F:hypoxanthine phosphoribosyltransferase activity"/>
    <property type="evidence" value="ECO:0007669"/>
    <property type="project" value="InterPro"/>
</dbReference>
<proteinExistence type="inferred from homology"/>
<dbReference type="InterPro" id="IPR005904">
    <property type="entry name" value="Hxn_phspho_trans"/>
</dbReference>
<comment type="subcellular location">
    <subcellularLocation>
        <location evidence="2 15">Cytoplasm</location>
    </subcellularLocation>
</comment>
<reference evidence="18" key="1">
    <citation type="submission" date="2011-10" db="EMBL/GenBank/DDBJ databases">
        <title>The complete genome of chromosome of Thermovirga lienii DSM 17291.</title>
        <authorList>
            <consortium name="US DOE Joint Genome Institute (JGI-PGF)"/>
            <person name="Lucas S."/>
            <person name="Copeland A."/>
            <person name="Lapidus A."/>
            <person name="Glavina del Rio T."/>
            <person name="Dalin E."/>
            <person name="Tice H."/>
            <person name="Bruce D."/>
            <person name="Goodwin L."/>
            <person name="Pitluck S."/>
            <person name="Peters L."/>
            <person name="Mikhailova N."/>
            <person name="Saunders E."/>
            <person name="Kyrpides N."/>
            <person name="Mavromatis K."/>
            <person name="Ivanova N."/>
            <person name="Last F.I."/>
            <person name="Brettin T."/>
            <person name="Detter J.C."/>
            <person name="Han C."/>
            <person name="Larimer F."/>
            <person name="Land M."/>
            <person name="Hauser L."/>
            <person name="Markowitz V."/>
            <person name="Cheng J.-F."/>
            <person name="Hugenholtz P."/>
            <person name="Woyke T."/>
            <person name="Wu D."/>
            <person name="Spring S."/>
            <person name="Schroeder M."/>
            <person name="Brambilla E.-M."/>
            <person name="Klenk H.-P."/>
            <person name="Eisen J.A."/>
        </authorList>
    </citation>
    <scope>NUCLEOTIDE SEQUENCE [LARGE SCALE GENOMIC DNA]</scope>
    <source>
        <strain evidence="18">ATCC BAA-1197 / DSM 17291 / Cas60314</strain>
    </source>
</reference>
<evidence type="ECO:0000256" key="3">
    <source>
        <dbReference type="ARBA" id="ARBA00004669"/>
    </source>
</evidence>
<dbReference type="FunFam" id="3.40.50.2020:FF:000006">
    <property type="entry name" value="Hypoxanthine phosphoribosyltransferase"/>
    <property type="match status" value="1"/>
</dbReference>
<dbReference type="PANTHER" id="PTHR43340">
    <property type="entry name" value="HYPOXANTHINE-GUANINE PHOSPHORIBOSYLTRANSFERASE"/>
    <property type="match status" value="1"/>
</dbReference>
<comment type="similarity">
    <text evidence="4 15">Belongs to the purine/pyrimidine phosphoribosyltransferase family.</text>
</comment>
<comment type="cofactor">
    <cofactor evidence="1 15">
        <name>Mg(2+)</name>
        <dbReference type="ChEBI" id="CHEBI:18420"/>
    </cofactor>
</comment>
<dbReference type="GO" id="GO:0006178">
    <property type="term" value="P:guanine salvage"/>
    <property type="evidence" value="ECO:0007669"/>
    <property type="project" value="TreeGrafter"/>
</dbReference>
<dbReference type="GO" id="GO:0046100">
    <property type="term" value="P:hypoxanthine metabolic process"/>
    <property type="evidence" value="ECO:0007669"/>
    <property type="project" value="TreeGrafter"/>
</dbReference>
<evidence type="ECO:0000256" key="1">
    <source>
        <dbReference type="ARBA" id="ARBA00001946"/>
    </source>
</evidence>
<dbReference type="OrthoDB" id="9802824at2"/>
<organism evidence="17 18">
    <name type="scientific">Thermovirga lienii (strain ATCC BAA-1197 / DSM 17291 / Cas60314)</name>
    <dbReference type="NCBI Taxonomy" id="580340"/>
    <lineage>
        <taxon>Bacteria</taxon>
        <taxon>Thermotogati</taxon>
        <taxon>Synergistota</taxon>
        <taxon>Synergistia</taxon>
        <taxon>Synergistales</taxon>
        <taxon>Thermovirgaceae</taxon>
        <taxon>Thermovirga</taxon>
    </lineage>
</organism>
<dbReference type="InterPro" id="IPR000836">
    <property type="entry name" value="PRTase_dom"/>
</dbReference>
<evidence type="ECO:0000256" key="6">
    <source>
        <dbReference type="ARBA" id="ARBA00022490"/>
    </source>
</evidence>
<dbReference type="NCBIfam" id="TIGR01203">
    <property type="entry name" value="HGPRTase"/>
    <property type="match status" value="1"/>
</dbReference>
<dbReference type="STRING" id="580340.Tlie_0941"/>
<evidence type="ECO:0000256" key="2">
    <source>
        <dbReference type="ARBA" id="ARBA00004496"/>
    </source>
</evidence>
<evidence type="ECO:0000256" key="14">
    <source>
        <dbReference type="ARBA" id="ARBA00049402"/>
    </source>
</evidence>
<dbReference type="GO" id="GO:0032263">
    <property type="term" value="P:GMP salvage"/>
    <property type="evidence" value="ECO:0007669"/>
    <property type="project" value="TreeGrafter"/>
</dbReference>
<dbReference type="GO" id="GO:0006166">
    <property type="term" value="P:purine ribonucleoside salvage"/>
    <property type="evidence" value="ECO:0007669"/>
    <property type="project" value="UniProtKB-KW"/>
</dbReference>
<dbReference type="SUPFAM" id="SSF53271">
    <property type="entry name" value="PRTase-like"/>
    <property type="match status" value="1"/>
</dbReference>
<reference evidence="17 18" key="2">
    <citation type="journal article" date="2012" name="Stand. Genomic Sci.">
        <title>Genome sequence of the moderately thermophilic, amino-acid-degrading and sulfur-reducing bacterium Thermovirga lienii type strain (Cas60314(T)).</title>
        <authorList>
            <person name="Goker M."/>
            <person name="Saunders E."/>
            <person name="Lapidus A."/>
            <person name="Nolan M."/>
            <person name="Lucas S."/>
            <person name="Hammon N."/>
            <person name="Deshpande S."/>
            <person name="Cheng J.F."/>
            <person name="Han C."/>
            <person name="Tapia R."/>
            <person name="Goodwin L.A."/>
            <person name="Pitluck S."/>
            <person name="Liolios K."/>
            <person name="Mavromatis K."/>
            <person name="Pagani I."/>
            <person name="Ivanova N."/>
            <person name="Mikhailova N."/>
            <person name="Pati A."/>
            <person name="Chen A."/>
            <person name="Palaniappan K."/>
            <person name="Land M."/>
            <person name="Chang Y.J."/>
            <person name="Jeffries C.D."/>
            <person name="Brambilla E.M."/>
            <person name="Rohde M."/>
            <person name="Spring S."/>
            <person name="Detter J.C."/>
            <person name="Woyke T."/>
            <person name="Bristow J."/>
            <person name="Eisen J.A."/>
            <person name="Markowitz V."/>
            <person name="Hugenholtz P."/>
            <person name="Kyrpides N.C."/>
            <person name="Klenk H.P."/>
        </authorList>
    </citation>
    <scope>NUCLEOTIDE SEQUENCE [LARGE SCALE GENOMIC DNA]</scope>
    <source>
        <strain evidence="18">ATCC BAA-1197 / DSM 17291 / Cas60314</strain>
    </source>
</reference>
<name>G7V9X4_THELD</name>
<sequence>MDRYELGDILLGRDVIRNKVKELAQELSLYYKDKPVHVIGVLKGSVIFLSDLIREMDAKVHMKLDFLSVSSYGASTKSSGVVKINKDLDESVVNKNLLIVEDIVDTGLTLQYLVNILKERSPKEIKICSLLDKPERRVVDLKADFCGFTIPDEFVVGYGLDYGGYWRNLPDIHVLRKVN</sequence>
<evidence type="ECO:0000256" key="7">
    <source>
        <dbReference type="ARBA" id="ARBA00022676"/>
    </source>
</evidence>
<evidence type="ECO:0000256" key="12">
    <source>
        <dbReference type="ARBA" id="ARBA00022842"/>
    </source>
</evidence>
<dbReference type="CDD" id="cd06223">
    <property type="entry name" value="PRTases_typeI"/>
    <property type="match status" value="1"/>
</dbReference>
<dbReference type="GO" id="GO:0005829">
    <property type="term" value="C:cytosol"/>
    <property type="evidence" value="ECO:0007669"/>
    <property type="project" value="TreeGrafter"/>
</dbReference>
<comment type="pathway">
    <text evidence="3 15">Purine metabolism; IMP biosynthesis via salvage pathway; IMP from hypoxanthine: step 1/1.</text>
</comment>
<gene>
    <name evidence="17" type="ordered locus">Tlie_0941</name>
</gene>
<feature type="domain" description="Phosphoribosyltransferase" evidence="16">
    <location>
        <begin position="18"/>
        <end position="162"/>
    </location>
</feature>
<dbReference type="HOGENOM" id="CLU_073615_0_0_0"/>
<dbReference type="UniPathway" id="UPA00591">
    <property type="reaction ID" value="UER00648"/>
</dbReference>
<evidence type="ECO:0000256" key="4">
    <source>
        <dbReference type="ARBA" id="ARBA00008391"/>
    </source>
</evidence>
<dbReference type="Proteomes" id="UP000005868">
    <property type="component" value="Chromosome"/>
</dbReference>
<evidence type="ECO:0000313" key="18">
    <source>
        <dbReference type="Proteomes" id="UP000005868"/>
    </source>
</evidence>
<comment type="catalytic activity">
    <reaction evidence="13">
        <text>GMP + diphosphate = guanine + 5-phospho-alpha-D-ribose 1-diphosphate</text>
        <dbReference type="Rhea" id="RHEA:25424"/>
        <dbReference type="ChEBI" id="CHEBI:16235"/>
        <dbReference type="ChEBI" id="CHEBI:33019"/>
        <dbReference type="ChEBI" id="CHEBI:58017"/>
        <dbReference type="ChEBI" id="CHEBI:58115"/>
        <dbReference type="EC" id="2.4.2.8"/>
    </reaction>
    <physiologicalReaction direction="right-to-left" evidence="13">
        <dbReference type="Rhea" id="RHEA:25426"/>
    </physiologicalReaction>
</comment>
<dbReference type="EC" id="2.4.2.8" evidence="5 15"/>
<dbReference type="InterPro" id="IPR050408">
    <property type="entry name" value="HGPRT"/>
</dbReference>
<dbReference type="GO" id="GO:0052657">
    <property type="term" value="F:guanine phosphoribosyltransferase activity"/>
    <property type="evidence" value="ECO:0007669"/>
    <property type="project" value="UniProtKB-ARBA"/>
</dbReference>